<gene>
    <name evidence="10" type="primary">LOC116205616</name>
</gene>
<keyword evidence="7" id="KW-0539">Nucleus</keyword>
<dbReference type="GO" id="GO:0005637">
    <property type="term" value="C:nuclear inner membrane"/>
    <property type="evidence" value="ECO:0007669"/>
    <property type="project" value="UniProtKB-SubCell"/>
</dbReference>
<evidence type="ECO:0000256" key="1">
    <source>
        <dbReference type="ARBA" id="ARBA00004575"/>
    </source>
</evidence>
<dbReference type="RefSeq" id="XP_031394109.1">
    <property type="nucleotide sequence ID" value="XM_031538249.1"/>
</dbReference>
<keyword evidence="4" id="KW-0732">Signal</keyword>
<dbReference type="GeneID" id="116205616"/>
<accession>A0A6P8DI17</accession>
<sequence>MTSCSSLFVVLSTVFSLFFSTLVLIRTSAALEVPALKGVHPGQPILDVTPSPLSGLSPGPGSKDVLSCERVQISGQSRVKLGSYPNALRVLVVPSASTPDRLHSRIQICFHRNASLGYCRCEKDDWKAIHKGMWSSFMSPYEYRYVDLKLTGEVSGPITVSVVEEPQKWRLICLGLGFLMLLLAPVVSSWVPFYYSSSMAIGVLLVVIILLFQGMKLLPTGRKSAFYLTLYGSMLGAGSFLLHQFSMMVNALLVNFGLSEEMHNPVSLFLLIGIIIAGAALGYWIVRKFVISEDGTVDVGVAQFVKWAMRVVAATLIFQSTLDTLLALGALVLCSTFSYLISSPFWHEAAYESCSLNWSPSKQWSPQGTKLSCAEFLARTPPKGSQSKLWSRPKKTAAWLDSPVKGVVSPSSEARKNHPDYYSVLHKNPNRKKLSEQEWEDSKAHWTREAVSDLVSSPEFADWVIDHADRIRVVSSDSDEAVGSDSDSTNEVTAKSSNRLSLFSFWQFFY</sequence>
<dbReference type="AlphaFoldDB" id="A0A6P8DI17"/>
<dbReference type="Pfam" id="PF10225">
    <property type="entry name" value="NEMP"/>
    <property type="match status" value="1"/>
</dbReference>
<feature type="transmembrane region" description="Helical" evidence="8">
    <location>
        <begin position="224"/>
        <end position="246"/>
    </location>
</feature>
<name>A0A6P8DI17_PUNGR</name>
<dbReference type="OrthoDB" id="772609at2759"/>
<evidence type="ECO:0000256" key="7">
    <source>
        <dbReference type="ARBA" id="ARBA00023242"/>
    </source>
</evidence>
<keyword evidence="5 8" id="KW-1133">Transmembrane helix</keyword>
<evidence type="ECO:0000256" key="8">
    <source>
        <dbReference type="SAM" id="Phobius"/>
    </source>
</evidence>
<proteinExistence type="inferred from homology"/>
<protein>
    <submittedName>
        <fullName evidence="10">Uncharacterized protein LOC116205616</fullName>
    </submittedName>
</protein>
<organism evidence="9 10">
    <name type="scientific">Punica granatum</name>
    <name type="common">Pomegranate</name>
    <dbReference type="NCBI Taxonomy" id="22663"/>
    <lineage>
        <taxon>Eukaryota</taxon>
        <taxon>Viridiplantae</taxon>
        <taxon>Streptophyta</taxon>
        <taxon>Embryophyta</taxon>
        <taxon>Tracheophyta</taxon>
        <taxon>Spermatophyta</taxon>
        <taxon>Magnoliopsida</taxon>
        <taxon>eudicotyledons</taxon>
        <taxon>Gunneridae</taxon>
        <taxon>Pentapetalae</taxon>
        <taxon>rosids</taxon>
        <taxon>malvids</taxon>
        <taxon>Myrtales</taxon>
        <taxon>Lythraceae</taxon>
        <taxon>Punica</taxon>
    </lineage>
</organism>
<feature type="transmembrane region" description="Helical" evidence="8">
    <location>
        <begin position="193"/>
        <end position="212"/>
    </location>
</feature>
<keyword evidence="6 8" id="KW-0472">Membrane</keyword>
<evidence type="ECO:0000313" key="9">
    <source>
        <dbReference type="Proteomes" id="UP000515151"/>
    </source>
</evidence>
<evidence type="ECO:0000256" key="5">
    <source>
        <dbReference type="ARBA" id="ARBA00022989"/>
    </source>
</evidence>
<evidence type="ECO:0000256" key="6">
    <source>
        <dbReference type="ARBA" id="ARBA00023136"/>
    </source>
</evidence>
<feature type="transmembrane region" description="Helical" evidence="8">
    <location>
        <begin position="307"/>
        <end position="333"/>
    </location>
</feature>
<keyword evidence="3 8" id="KW-0812">Transmembrane</keyword>
<dbReference type="PANTHER" id="PTHR31587:SF3">
    <property type="entry name" value="EXPRESSED PROTEIN"/>
    <property type="match status" value="1"/>
</dbReference>
<dbReference type="InterPro" id="IPR019358">
    <property type="entry name" value="NEMP_fam"/>
</dbReference>
<dbReference type="PANTHER" id="PTHR31587">
    <property type="entry name" value="TRANSMEMBRANE PROTEIN (DUF2215)"/>
    <property type="match status" value="1"/>
</dbReference>
<comment type="similarity">
    <text evidence="2">Belongs to the NEMP family.</text>
</comment>
<evidence type="ECO:0000256" key="3">
    <source>
        <dbReference type="ARBA" id="ARBA00022692"/>
    </source>
</evidence>
<dbReference type="Proteomes" id="UP000515151">
    <property type="component" value="Chromosome 4"/>
</dbReference>
<evidence type="ECO:0000313" key="10">
    <source>
        <dbReference type="RefSeq" id="XP_031394109.1"/>
    </source>
</evidence>
<reference evidence="10" key="2">
    <citation type="submission" date="2025-08" db="UniProtKB">
        <authorList>
            <consortium name="RefSeq"/>
        </authorList>
    </citation>
    <scope>IDENTIFICATION</scope>
    <source>
        <tissue evidence="10">Leaf</tissue>
    </source>
</reference>
<evidence type="ECO:0000256" key="4">
    <source>
        <dbReference type="ARBA" id="ARBA00022729"/>
    </source>
</evidence>
<comment type="subcellular location">
    <subcellularLocation>
        <location evidence="1">Nucleus inner membrane</location>
        <topology evidence="1">Multi-pass membrane protein</topology>
        <orientation evidence="1">Nucleoplasmic side</orientation>
    </subcellularLocation>
</comment>
<reference evidence="9" key="1">
    <citation type="journal article" date="2020" name="Plant Biotechnol. J.">
        <title>The pomegranate (Punica granatum L.) draft genome dissects genetic divergence between soft- and hard-seeded cultivars.</title>
        <authorList>
            <person name="Luo X."/>
            <person name="Li H."/>
            <person name="Wu Z."/>
            <person name="Yao W."/>
            <person name="Zhao P."/>
            <person name="Cao D."/>
            <person name="Yu H."/>
            <person name="Li K."/>
            <person name="Poudel K."/>
            <person name="Zhao D."/>
            <person name="Zhang F."/>
            <person name="Xia X."/>
            <person name="Chen L."/>
            <person name="Wang Q."/>
            <person name="Jing D."/>
            <person name="Cao S."/>
        </authorList>
    </citation>
    <scope>NUCLEOTIDE SEQUENCE [LARGE SCALE GENOMIC DNA]</scope>
    <source>
        <strain evidence="9">cv. Tunisia</strain>
    </source>
</reference>
<feature type="transmembrane region" description="Helical" evidence="8">
    <location>
        <begin position="6"/>
        <end position="25"/>
    </location>
</feature>
<evidence type="ECO:0000256" key="2">
    <source>
        <dbReference type="ARBA" id="ARBA00005748"/>
    </source>
</evidence>
<keyword evidence="9" id="KW-1185">Reference proteome</keyword>
<feature type="transmembrane region" description="Helical" evidence="8">
    <location>
        <begin position="266"/>
        <end position="286"/>
    </location>
</feature>